<organism evidence="1 2">
    <name type="scientific">Diphasiastrum complanatum</name>
    <name type="common">Issler's clubmoss</name>
    <name type="synonym">Lycopodium complanatum</name>
    <dbReference type="NCBI Taxonomy" id="34168"/>
    <lineage>
        <taxon>Eukaryota</taxon>
        <taxon>Viridiplantae</taxon>
        <taxon>Streptophyta</taxon>
        <taxon>Embryophyta</taxon>
        <taxon>Tracheophyta</taxon>
        <taxon>Lycopodiopsida</taxon>
        <taxon>Lycopodiales</taxon>
        <taxon>Lycopodiaceae</taxon>
        <taxon>Lycopodioideae</taxon>
        <taxon>Diphasiastrum</taxon>
    </lineage>
</organism>
<evidence type="ECO:0000313" key="1">
    <source>
        <dbReference type="EMBL" id="KAJ7540209.1"/>
    </source>
</evidence>
<dbReference type="Proteomes" id="UP001162992">
    <property type="component" value="Chromosome 10"/>
</dbReference>
<dbReference type="EMBL" id="CM055101">
    <property type="protein sequence ID" value="KAJ7540209.1"/>
    <property type="molecule type" value="Genomic_DNA"/>
</dbReference>
<evidence type="ECO:0000313" key="2">
    <source>
        <dbReference type="Proteomes" id="UP001162992"/>
    </source>
</evidence>
<proteinExistence type="predicted"/>
<name>A0ACC2CDT1_DIPCM</name>
<reference evidence="2" key="1">
    <citation type="journal article" date="2024" name="Proc. Natl. Acad. Sci. U.S.A.">
        <title>Extraordinary preservation of gene collinearity over three hundred million years revealed in homosporous lycophytes.</title>
        <authorList>
            <person name="Li C."/>
            <person name="Wickell D."/>
            <person name="Kuo L.Y."/>
            <person name="Chen X."/>
            <person name="Nie B."/>
            <person name="Liao X."/>
            <person name="Peng D."/>
            <person name="Ji J."/>
            <person name="Jenkins J."/>
            <person name="Williams M."/>
            <person name="Shu S."/>
            <person name="Plott C."/>
            <person name="Barry K."/>
            <person name="Rajasekar S."/>
            <person name="Grimwood J."/>
            <person name="Han X."/>
            <person name="Sun S."/>
            <person name="Hou Z."/>
            <person name="He W."/>
            <person name="Dai G."/>
            <person name="Sun C."/>
            <person name="Schmutz J."/>
            <person name="Leebens-Mack J.H."/>
            <person name="Li F.W."/>
            <person name="Wang L."/>
        </authorList>
    </citation>
    <scope>NUCLEOTIDE SEQUENCE [LARGE SCALE GENOMIC DNA]</scope>
    <source>
        <strain evidence="2">cv. PW_Plant_1</strain>
    </source>
</reference>
<gene>
    <name evidence="1" type="ORF">O6H91_10G005400</name>
</gene>
<protein>
    <submittedName>
        <fullName evidence="1">Uncharacterized protein</fullName>
    </submittedName>
</protein>
<keyword evidence="2" id="KW-1185">Reference proteome</keyword>
<comment type="caution">
    <text evidence="1">The sequence shown here is derived from an EMBL/GenBank/DDBJ whole genome shotgun (WGS) entry which is preliminary data.</text>
</comment>
<sequence length="292" mass="32415">MPAKFSLKDLEIYRLQSDEICIVVVQNMGVSKVNPHVDSPSEGLPMPVARGKRFSQLICFHNRCCVFGTIFLMLVAMSVTVLCLIAFGLNPKESRYILGNVQITKLNISDVSSLEDNSTSSEIKLSYGLILSVEAFNPNKKISIFYQNMRMAISYQDIILGECSFGQQLYQGHKNVTNIHVRLHADDVTLSRDAASGLEQAIAKNVIPLQVNMDIHARIVVQGSWKKYIRSGDKCSLETEGAGKPLLLKGTGCVWKEHTYKCDVEVSLPKAPGGARLLSKSCVWKANLYEKD</sequence>
<accession>A0ACC2CDT1</accession>